<dbReference type="PATRIC" id="fig|883165.3.peg.1147"/>
<sequence length="203" mass="24055">MHRYFFYSYFNGFILIYFTSDLHLGHKNIMKYCPNFRNFQSVDEMDDYLVYLWNKTVTPDDEIYNLGDFSFYNSVEKTEQILTRLNGKHSLVLGNHDNLINKNKDLFKNFILFHYPILEWDKKDHGSVLLYGHLHDNLANIKGRALNVGYDLHGKILSVYDVIEFVKDVKTLENHHSSKLCSINQNLDDRKNLIKTIIKKINQ</sequence>
<accession>S3XET0</accession>
<dbReference type="HOGENOM" id="CLU_092313_1_0_7"/>
<protein>
    <recommendedName>
        <fullName evidence="3">Calcineurin-like phosphoesterase domain-containing protein</fullName>
    </recommendedName>
</protein>
<dbReference type="InterPro" id="IPR029052">
    <property type="entry name" value="Metallo-depent_PP-like"/>
</dbReference>
<organism evidence="1 2">
    <name type="scientific">Campylobacter ureolyticus ACS-301-V-Sch3b</name>
    <dbReference type="NCBI Taxonomy" id="883165"/>
    <lineage>
        <taxon>Bacteria</taxon>
        <taxon>Pseudomonadati</taxon>
        <taxon>Campylobacterota</taxon>
        <taxon>Epsilonproteobacteria</taxon>
        <taxon>Campylobacterales</taxon>
        <taxon>Campylobacteraceae</taxon>
        <taxon>Campylobacter</taxon>
    </lineage>
</organism>
<reference evidence="1 2" key="1">
    <citation type="submission" date="2013-06" db="EMBL/GenBank/DDBJ databases">
        <title>The Genome Sequence of Campylobacter ureolyticus ACS-301-V-SCH3B.</title>
        <authorList>
            <consortium name="The Broad Institute Genomics Platform"/>
            <person name="Earl A."/>
            <person name="Ward D."/>
            <person name="Feldgarden M."/>
            <person name="Gevers D."/>
            <person name="Saerens B."/>
            <person name="Vaneechoutte M."/>
            <person name="Walker B."/>
            <person name="Young S."/>
            <person name="Zeng Q."/>
            <person name="Gargeya S."/>
            <person name="Fitzgerald M."/>
            <person name="Haas B."/>
            <person name="Abouelleil A."/>
            <person name="Allen A.W."/>
            <person name="Alvarado L."/>
            <person name="Arachchi H.M."/>
            <person name="Berlin A.M."/>
            <person name="Chapman S.B."/>
            <person name="Gainer-Dewar J."/>
            <person name="Goldberg J."/>
            <person name="Griggs A."/>
            <person name="Gujja S."/>
            <person name="Hansen M."/>
            <person name="Howarth C."/>
            <person name="Imamovic A."/>
            <person name="Ireland A."/>
            <person name="Larimer J."/>
            <person name="McCowan C."/>
            <person name="Murphy C."/>
            <person name="Pearson M."/>
            <person name="Poon T.W."/>
            <person name="Priest M."/>
            <person name="Roberts A."/>
            <person name="Saif S."/>
            <person name="Shea T."/>
            <person name="Sisk P."/>
            <person name="Sykes S."/>
            <person name="Wortman J."/>
            <person name="Nusbaum C."/>
            <person name="Birren B."/>
        </authorList>
    </citation>
    <scope>NUCLEOTIDE SEQUENCE [LARGE SCALE GENOMIC DNA]</scope>
    <source>
        <strain evidence="1 2">ACS-301-V-Sch3b</strain>
    </source>
</reference>
<dbReference type="SUPFAM" id="SSF56300">
    <property type="entry name" value="Metallo-dependent phosphatases"/>
    <property type="match status" value="1"/>
</dbReference>
<evidence type="ECO:0008006" key="3">
    <source>
        <dbReference type="Google" id="ProtNLM"/>
    </source>
</evidence>
<dbReference type="Gene3D" id="3.60.21.10">
    <property type="match status" value="1"/>
</dbReference>
<proteinExistence type="predicted"/>
<evidence type="ECO:0000313" key="1">
    <source>
        <dbReference type="EMBL" id="EPH07877.1"/>
    </source>
</evidence>
<dbReference type="EMBL" id="AGYD01000011">
    <property type="protein sequence ID" value="EPH07877.1"/>
    <property type="molecule type" value="Genomic_DNA"/>
</dbReference>
<gene>
    <name evidence="1" type="ORF">HMPREF9309_01132</name>
</gene>
<name>S3XET0_9BACT</name>
<evidence type="ECO:0000313" key="2">
    <source>
        <dbReference type="Proteomes" id="UP000014539"/>
    </source>
</evidence>
<dbReference type="Proteomes" id="UP000014539">
    <property type="component" value="Unassembled WGS sequence"/>
</dbReference>
<keyword evidence="2" id="KW-1185">Reference proteome</keyword>
<dbReference type="AlphaFoldDB" id="S3XET0"/>
<comment type="caution">
    <text evidence="1">The sequence shown here is derived from an EMBL/GenBank/DDBJ whole genome shotgun (WGS) entry which is preliminary data.</text>
</comment>